<dbReference type="PANTHER" id="PTHR31270">
    <property type="entry name" value="GLUTAMINYL-PEPTIDE CYCLOTRANSFERASE"/>
    <property type="match status" value="1"/>
</dbReference>
<accession>A0A0A9WGL9</accession>
<dbReference type="GO" id="GO:0016603">
    <property type="term" value="F:glutaminyl-peptide cyclotransferase activity"/>
    <property type="evidence" value="ECO:0007669"/>
    <property type="project" value="InterPro"/>
</dbReference>
<dbReference type="InterPro" id="IPR007788">
    <property type="entry name" value="QCT"/>
</dbReference>
<dbReference type="EMBL" id="GBHO01037058">
    <property type="protein sequence ID" value="JAG06546.1"/>
    <property type="molecule type" value="Transcribed_RNA"/>
</dbReference>
<evidence type="ECO:0000313" key="1">
    <source>
        <dbReference type="EMBL" id="JAG06546.1"/>
    </source>
</evidence>
<proteinExistence type="predicted"/>
<protein>
    <submittedName>
        <fullName evidence="1">Glutaminyl-peptide cyclotransferase</fullName>
    </submittedName>
</protein>
<keyword evidence="1" id="KW-0808">Transferase</keyword>
<dbReference type="PANTHER" id="PTHR31270:SF1">
    <property type="entry name" value="GLUTAMINYL-PEPTIDE CYCLOTRANSFERASE"/>
    <property type="match status" value="1"/>
</dbReference>
<dbReference type="AlphaFoldDB" id="A0A0A9WGL9"/>
<dbReference type="SUPFAM" id="SSF63825">
    <property type="entry name" value="YWTD domain"/>
    <property type="match status" value="1"/>
</dbReference>
<sequence length="154" mass="17180">MSDGSDTLYFTLIEHGSMTIIHTIRVYEFSRSSNQFVYVKRINELEMVHDRIVANIWFENRIVVIHPITGAVTKSIQFDSPTDASTDSTATDAVLNGIAADVENGKLYITGKLWHTIHVVQDRVSGNSSYVDYIRATDANDGIDPHSSSLRCDS</sequence>
<gene>
    <name evidence="1" type="primary">QCT</name>
    <name evidence="1" type="ORF">CM83_14244</name>
</gene>
<name>A0A0A9WGL9_LYGHE</name>
<dbReference type="Pfam" id="PF05096">
    <property type="entry name" value="Glu_cyclase_2"/>
    <property type="match status" value="1"/>
</dbReference>
<reference evidence="1" key="1">
    <citation type="journal article" date="2014" name="PLoS ONE">
        <title>Transcriptome-Based Identification of ABC Transporters in the Western Tarnished Plant Bug Lygus hesperus.</title>
        <authorList>
            <person name="Hull J.J."/>
            <person name="Chaney K."/>
            <person name="Geib S.M."/>
            <person name="Fabrick J.A."/>
            <person name="Brent C.S."/>
            <person name="Walsh D."/>
            <person name="Lavine L.C."/>
        </authorList>
    </citation>
    <scope>NUCLEOTIDE SEQUENCE</scope>
</reference>
<organism evidence="1">
    <name type="scientific">Lygus hesperus</name>
    <name type="common">Western plant bug</name>
    <dbReference type="NCBI Taxonomy" id="30085"/>
    <lineage>
        <taxon>Eukaryota</taxon>
        <taxon>Metazoa</taxon>
        <taxon>Ecdysozoa</taxon>
        <taxon>Arthropoda</taxon>
        <taxon>Hexapoda</taxon>
        <taxon>Insecta</taxon>
        <taxon>Pterygota</taxon>
        <taxon>Neoptera</taxon>
        <taxon>Paraneoptera</taxon>
        <taxon>Hemiptera</taxon>
        <taxon>Heteroptera</taxon>
        <taxon>Panheteroptera</taxon>
        <taxon>Cimicomorpha</taxon>
        <taxon>Miridae</taxon>
        <taxon>Mirini</taxon>
        <taxon>Lygus</taxon>
    </lineage>
</organism>
<reference evidence="1" key="2">
    <citation type="submission" date="2014-07" db="EMBL/GenBank/DDBJ databases">
        <authorList>
            <person name="Hull J."/>
        </authorList>
    </citation>
    <scope>NUCLEOTIDE SEQUENCE</scope>
</reference>